<keyword evidence="4" id="KW-1185">Reference proteome</keyword>
<feature type="chain" id="PRO_5046330423" description="Tetratricopeptide repeat protein" evidence="2">
    <location>
        <begin position="20"/>
        <end position="750"/>
    </location>
</feature>
<protein>
    <recommendedName>
        <fullName evidence="5">Tetratricopeptide repeat protein</fullName>
    </recommendedName>
</protein>
<evidence type="ECO:0000256" key="1">
    <source>
        <dbReference type="SAM" id="MobiDB-lite"/>
    </source>
</evidence>
<gene>
    <name evidence="3" type="ORF">QF118_03545</name>
</gene>
<evidence type="ECO:0008006" key="5">
    <source>
        <dbReference type="Google" id="ProtNLM"/>
    </source>
</evidence>
<sequence>MRLIPLFFFALFWPMSAYAQQIIVRGGEHDDFTRLVFDVPAGIQWTLEEIEGANGKRFVLQREGLKFDTTRAFQKIGNARIAALDPVAGRSAIDIRLNCNCTAESFTLRGRMVVFDFRDGADVDALAQAAEPAPSATPSAQDTTLAQDLSTVRIDGVPGIGPNKRPDPLMPSVSVLRPLEPQGRTANAAPATTNPYAVGDSIAADLARAATQGLLEPALRAVPDPAHVTLHSDTPPADTSAGQGPLNDLAAQLAELDPDSSRKGVISIGGVQCASDKKLRIGDWAQADSVLEVLARDRSALFGEFDKVNKQALLNYSRALLHFGFGAEARAVLGTDPEGPDPMLLAISYIVDAENDPTGWFASQANCDTYAAFWAAMSGGVRPEDTRYSSEAILRGLEALPAHLRDHLGPLLAERLSKAGKSDIARDVLRRLERLHGGPTASLALSAAQLELREGNVAKADATLKSIEALPEADAPEAITTAVDIARAKDIPVSAEVAELTEAFAAELKNSEQGPGLWQAHIRSRLLNKEFARSFQGLQDAEGIPADMLRDTTIEVFKAIAEQSDDLEFLKYAMGGMLESGDLGDPGLDLAIIQRLLALGMPDEALTRLDETPDIPGARDFRLARAQALLALSRPEEAEIVLVGLRGENIAALRAEARRQMGDHDYARTLYEEMGETEEALNAAWLSGDWDRVAEEGETPLAQAARLTSQDNPVPEAPSLGYAETLTGQSAETRQTLRALLDATQIGAGG</sequence>
<accession>A0ABY8QKG9</accession>
<dbReference type="Proteomes" id="UP001241605">
    <property type="component" value="Chromosome"/>
</dbReference>
<evidence type="ECO:0000313" key="3">
    <source>
        <dbReference type="EMBL" id="WGW04637.1"/>
    </source>
</evidence>
<feature type="signal peptide" evidence="2">
    <location>
        <begin position="1"/>
        <end position="19"/>
    </location>
</feature>
<name>A0ABY8QKG9_9RHOB</name>
<evidence type="ECO:0000256" key="2">
    <source>
        <dbReference type="SAM" id="SignalP"/>
    </source>
</evidence>
<dbReference type="EMBL" id="CP124616">
    <property type="protein sequence ID" value="WGW04637.1"/>
    <property type="molecule type" value="Genomic_DNA"/>
</dbReference>
<proteinExistence type="predicted"/>
<organism evidence="3 4">
    <name type="scientific">Tropicibacter oceani</name>
    <dbReference type="NCBI Taxonomy" id="3058420"/>
    <lineage>
        <taxon>Bacteria</taxon>
        <taxon>Pseudomonadati</taxon>
        <taxon>Pseudomonadota</taxon>
        <taxon>Alphaproteobacteria</taxon>
        <taxon>Rhodobacterales</taxon>
        <taxon>Roseobacteraceae</taxon>
        <taxon>Tropicibacter</taxon>
    </lineage>
</organism>
<keyword evidence="2" id="KW-0732">Signal</keyword>
<evidence type="ECO:0000313" key="4">
    <source>
        <dbReference type="Proteomes" id="UP001241605"/>
    </source>
</evidence>
<feature type="region of interest" description="Disordered" evidence="1">
    <location>
        <begin position="226"/>
        <end position="245"/>
    </location>
</feature>
<dbReference type="RefSeq" id="WP_282301272.1">
    <property type="nucleotide sequence ID" value="NZ_CP124616.1"/>
</dbReference>
<reference evidence="3 4" key="1">
    <citation type="submission" date="2023-05" db="EMBL/GenBank/DDBJ databases">
        <title>YMD87, complete Genome.</title>
        <authorList>
            <person name="Zhang J."/>
            <person name="Xu X."/>
        </authorList>
    </citation>
    <scope>NUCLEOTIDE SEQUENCE [LARGE SCALE GENOMIC DNA]</scope>
    <source>
        <strain evidence="3 4">YMD87</strain>
    </source>
</reference>